<evidence type="ECO:0000313" key="11">
    <source>
        <dbReference type="EnsemblPlants" id="Solyc11g013480.2.1"/>
    </source>
</evidence>
<dbReference type="GO" id="GO:0006355">
    <property type="term" value="P:regulation of DNA-templated transcription"/>
    <property type="evidence" value="ECO:0000318"/>
    <property type="project" value="GO_Central"/>
</dbReference>
<dbReference type="FunFam" id="2.40.330.10:FF:000001">
    <property type="entry name" value="Auxin response factor"/>
    <property type="match status" value="1"/>
</dbReference>
<dbReference type="RefSeq" id="NP_001234237.2">
    <property type="nucleotide sequence ID" value="NM_001247308.2"/>
</dbReference>
<dbReference type="GO" id="GO:0009734">
    <property type="term" value="P:auxin-activated signaling pathway"/>
    <property type="evidence" value="ECO:0007669"/>
    <property type="project" value="UniProtKB-KW"/>
</dbReference>
<dbReference type="PaxDb" id="4081-Solyc11g013480.1.1"/>
<keyword evidence="3 8" id="KW-0805">Transcription regulation</keyword>
<sequence>MQAPTVADREVDPIVWRAIAGNSVKIPPVGTRVYYFPQGHAEHATFTSPAVMSPGMPAFILCRVLSVRFLAESDTDEVYARIFLHPISQSEVDEVTMREEEVVEDEIVSFVKILTPSDANNGGGFSVPRFCADSIYPRLDFEAEPPVQNLSIRDIKGVAWEFRHIYRGTPRRHLLTTGWSKFVNSKQLVAGDSAVFMRRTANNQLYVGVRRAIRRNDDSQKWTSSFLMREHINNGGSPDVSWGIRKGRMTMEAVAAVAEKAARGVPFEVSCYPRDAWAGFVVKAQEVQMALNMPWTVGMRVKMAVEAEDSSRTACYQGTVSSVILNESGPWRGSPWRMLQITWEEPEVPQHANRVNPWQVECFPPIPQFLPPSKKIKLPNGLLPDGERSPFPMTGLGSFPMTGLGNFPMTGLGNFPMTGLGSFPMTGLGSFHMTGLGSFPMTGLGNSTIGLSSPSLGNFTSFPAGMQGARHDQVSVSSLSNVKSNNLGLCTNNSLDEEIKAKLDSVSPKLNIGSSYSDNLSLDSQSSVHFGDNELITKPGSSSFTKDRFSTFQLFGKVIHVERVEGALDGFGFSESDNVEVYKEIDDPSNSDVSPNKDDPSNSDVSPNKPFKLFDNPDVQHE</sequence>
<comment type="subcellular location">
    <subcellularLocation>
        <location evidence="1 8">Nucleus</location>
    </subcellularLocation>
</comment>
<dbReference type="GO" id="GO:0052543">
    <property type="term" value="P:callose deposition in cell wall"/>
    <property type="evidence" value="ECO:0000318"/>
    <property type="project" value="GO_Central"/>
</dbReference>
<keyword evidence="12" id="KW-1185">Reference proteome</keyword>
<accession>A0A3Q7ISU2</accession>
<dbReference type="PANTHER" id="PTHR31384">
    <property type="entry name" value="AUXIN RESPONSE FACTOR 4-RELATED"/>
    <property type="match status" value="1"/>
</dbReference>
<comment type="similarity">
    <text evidence="2 8">Belongs to the ARF family.</text>
</comment>
<dbReference type="KEGG" id="sly:100527977"/>
<reference evidence="11" key="1">
    <citation type="journal article" date="2012" name="Nature">
        <title>The tomato genome sequence provides insights into fleshy fruit evolution.</title>
        <authorList>
            <consortium name="Tomato Genome Consortium"/>
        </authorList>
    </citation>
    <scope>NUCLEOTIDE SEQUENCE [LARGE SCALE GENOMIC DNA]</scope>
    <source>
        <strain evidence="11">cv. Heinz 1706</strain>
    </source>
</reference>
<dbReference type="EnsemblPlants" id="Solyc11g013480.2.1">
    <property type="protein sequence ID" value="Solyc11g013480.2.1"/>
    <property type="gene ID" value="Solyc11g013480.2"/>
</dbReference>
<dbReference type="InterPro" id="IPR003340">
    <property type="entry name" value="B3_DNA-bd"/>
</dbReference>
<gene>
    <name evidence="11" type="primary">ARF17</name>
</gene>
<dbReference type="Gramene" id="Solyc11g013480.2.1">
    <property type="protein sequence ID" value="Solyc11g013480.2.1"/>
    <property type="gene ID" value="Solyc11g013480.2"/>
</dbReference>
<organism evidence="11">
    <name type="scientific">Solanum lycopersicum</name>
    <name type="common">Tomato</name>
    <name type="synonym">Lycopersicon esculentum</name>
    <dbReference type="NCBI Taxonomy" id="4081"/>
    <lineage>
        <taxon>Eukaryota</taxon>
        <taxon>Viridiplantae</taxon>
        <taxon>Streptophyta</taxon>
        <taxon>Embryophyta</taxon>
        <taxon>Tracheophyta</taxon>
        <taxon>Spermatophyta</taxon>
        <taxon>Magnoliopsida</taxon>
        <taxon>eudicotyledons</taxon>
        <taxon>Gunneridae</taxon>
        <taxon>Pentapetalae</taxon>
        <taxon>asterids</taxon>
        <taxon>lamiids</taxon>
        <taxon>Solanales</taxon>
        <taxon>Solanaceae</taxon>
        <taxon>Solanoideae</taxon>
        <taxon>Solaneae</taxon>
        <taxon>Solanum</taxon>
        <taxon>Solanum subgen. Lycopersicon</taxon>
    </lineage>
</organism>
<dbReference type="PROSITE" id="PS50863">
    <property type="entry name" value="B3"/>
    <property type="match status" value="1"/>
</dbReference>
<dbReference type="GO" id="GO:0005634">
    <property type="term" value="C:nucleus"/>
    <property type="evidence" value="ECO:0000318"/>
    <property type="project" value="GO_Central"/>
</dbReference>
<dbReference type="Gene3D" id="2.40.330.10">
    <property type="entry name" value="DNA-binding pseudobarrel domain"/>
    <property type="match status" value="1"/>
</dbReference>
<feature type="region of interest" description="Disordered" evidence="9">
    <location>
        <begin position="582"/>
        <end position="622"/>
    </location>
</feature>
<evidence type="ECO:0000256" key="3">
    <source>
        <dbReference type="ARBA" id="ARBA00023015"/>
    </source>
</evidence>
<feature type="domain" description="TF-B3" evidence="10">
    <location>
        <begin position="110"/>
        <end position="213"/>
    </location>
</feature>
<dbReference type="SMART" id="SM01019">
    <property type="entry name" value="B3"/>
    <property type="match status" value="1"/>
</dbReference>
<dbReference type="Pfam" id="PF06507">
    <property type="entry name" value="ARF_AD"/>
    <property type="match status" value="1"/>
</dbReference>
<evidence type="ECO:0000256" key="4">
    <source>
        <dbReference type="ARBA" id="ARBA00023125"/>
    </source>
</evidence>
<dbReference type="GeneID" id="100527977"/>
<dbReference type="OrthoDB" id="1414159at2759"/>
<name>A0A3Q7ISU2_SOLLC</name>
<evidence type="ECO:0000256" key="8">
    <source>
        <dbReference type="RuleBase" id="RU004561"/>
    </source>
</evidence>
<keyword evidence="5 8" id="KW-0804">Transcription</keyword>
<comment type="function">
    <text evidence="8">Auxin response factors (ARFs) are transcriptional factors that bind specifically to the DNA sequence 5'-TGTCTC-3' found in the auxin-responsive promoter elements (AuxREs).</text>
</comment>
<dbReference type="InterPro" id="IPR015300">
    <property type="entry name" value="DNA-bd_pseudobarrel_sf"/>
</dbReference>
<keyword evidence="7 8" id="KW-0927">Auxin signaling pathway</keyword>
<evidence type="ECO:0000256" key="1">
    <source>
        <dbReference type="ARBA" id="ARBA00004123"/>
    </source>
</evidence>
<evidence type="ECO:0000256" key="5">
    <source>
        <dbReference type="ARBA" id="ARBA00023163"/>
    </source>
</evidence>
<evidence type="ECO:0000256" key="6">
    <source>
        <dbReference type="ARBA" id="ARBA00023242"/>
    </source>
</evidence>
<evidence type="ECO:0000259" key="10">
    <source>
        <dbReference type="PROSITE" id="PS50863"/>
    </source>
</evidence>
<dbReference type="InterPro" id="IPR044835">
    <property type="entry name" value="ARF_plant"/>
</dbReference>
<dbReference type="InterPro" id="IPR010525">
    <property type="entry name" value="ARF_dom"/>
</dbReference>
<keyword evidence="4 8" id="KW-0238">DNA-binding</keyword>
<dbReference type="Gene3D" id="2.30.30.1040">
    <property type="match status" value="1"/>
</dbReference>
<dbReference type="OMA" id="GHMEHAS"/>
<comment type="subunit">
    <text evidence="8">Homodimers and heterodimers.</text>
</comment>
<dbReference type="Proteomes" id="UP000004994">
    <property type="component" value="Chromosome 11"/>
</dbReference>
<dbReference type="FunCoup" id="A0A3Q7ISU2">
    <property type="interactions" value="117"/>
</dbReference>
<dbReference type="Pfam" id="PF02362">
    <property type="entry name" value="B3"/>
    <property type="match status" value="1"/>
</dbReference>
<dbReference type="AlphaFoldDB" id="A0A3Q7ISU2"/>
<dbReference type="GO" id="GO:0010208">
    <property type="term" value="P:pollen wall assembly"/>
    <property type="evidence" value="ECO:0000318"/>
    <property type="project" value="GO_Central"/>
</dbReference>
<dbReference type="GO" id="GO:0048830">
    <property type="term" value="P:adventitious root development"/>
    <property type="evidence" value="ECO:0000318"/>
    <property type="project" value="GO_Central"/>
</dbReference>
<protein>
    <recommendedName>
        <fullName evidence="8">Auxin response factor</fullName>
    </recommendedName>
</protein>
<evidence type="ECO:0000256" key="2">
    <source>
        <dbReference type="ARBA" id="ARBA00007853"/>
    </source>
</evidence>
<evidence type="ECO:0000313" key="12">
    <source>
        <dbReference type="Proteomes" id="UP000004994"/>
    </source>
</evidence>
<evidence type="ECO:0000256" key="7">
    <source>
        <dbReference type="ARBA" id="ARBA00023294"/>
    </source>
</evidence>
<dbReference type="STRING" id="4081.A0A3Q7ISU2"/>
<dbReference type="SUPFAM" id="SSF101936">
    <property type="entry name" value="DNA-binding pseudobarrel domain"/>
    <property type="match status" value="1"/>
</dbReference>
<evidence type="ECO:0000256" key="9">
    <source>
        <dbReference type="SAM" id="MobiDB-lite"/>
    </source>
</evidence>
<dbReference type="CDD" id="cd10017">
    <property type="entry name" value="B3_DNA"/>
    <property type="match status" value="1"/>
</dbReference>
<dbReference type="InParanoid" id="A0A3Q7ISU2"/>
<reference evidence="11" key="2">
    <citation type="submission" date="2019-01" db="UniProtKB">
        <authorList>
            <consortium name="EnsemblPlants"/>
        </authorList>
    </citation>
    <scope>IDENTIFICATION</scope>
    <source>
        <strain evidence="11">cv. Heinz 1706</strain>
    </source>
</reference>
<dbReference type="GO" id="GO:0120195">
    <property type="term" value="P:positive regulation of anther dehiscence"/>
    <property type="evidence" value="ECO:0000318"/>
    <property type="project" value="GO_Central"/>
</dbReference>
<dbReference type="PANTHER" id="PTHR31384:SF94">
    <property type="entry name" value="AUXIN RESPONSE FACTOR 17"/>
    <property type="match status" value="1"/>
</dbReference>
<proteinExistence type="inferred from homology"/>
<dbReference type="GO" id="GO:0000976">
    <property type="term" value="F:transcription cis-regulatory region binding"/>
    <property type="evidence" value="ECO:0000318"/>
    <property type="project" value="GO_Central"/>
</dbReference>
<keyword evidence="6 8" id="KW-0539">Nucleus</keyword>